<feature type="chain" id="PRO_5039388286" description="Lipoprotein" evidence="1">
    <location>
        <begin position="24"/>
        <end position="169"/>
    </location>
</feature>
<keyword evidence="3" id="KW-1185">Reference proteome</keyword>
<keyword evidence="1" id="KW-0732">Signal</keyword>
<accession>A0A1R4FZT3</accession>
<feature type="signal peptide" evidence="1">
    <location>
        <begin position="1"/>
        <end position="23"/>
    </location>
</feature>
<dbReference type="AlphaFoldDB" id="A0A1R4FZT3"/>
<evidence type="ECO:0000256" key="1">
    <source>
        <dbReference type="SAM" id="SignalP"/>
    </source>
</evidence>
<dbReference type="PROSITE" id="PS51257">
    <property type="entry name" value="PROKAR_LIPOPROTEIN"/>
    <property type="match status" value="1"/>
</dbReference>
<evidence type="ECO:0000313" key="2">
    <source>
        <dbReference type="EMBL" id="SJM61418.1"/>
    </source>
</evidence>
<dbReference type="RefSeq" id="WP_086991970.1">
    <property type="nucleotide sequence ID" value="NZ_FUHU01000035.1"/>
</dbReference>
<sequence length="169" mass="18112">MTRRLTALAAAAALLLTASSCSTDQTGPGSPPVAVEVGSTYAEWNEGESPELSDALADYMDDQPESLLIGSEDQWQEWLGELSPPLDEQVFPHRPNFSESVIVVGSYFDCLTDAKVLASGDTVLKFVTPTESEADVVECDGAPRVVLLTLVEFEEIGVETADDITLNTD</sequence>
<organism evidence="2 3">
    <name type="scientific">Agrococcus casei LMG 22410</name>
    <dbReference type="NCBI Taxonomy" id="1255656"/>
    <lineage>
        <taxon>Bacteria</taxon>
        <taxon>Bacillati</taxon>
        <taxon>Actinomycetota</taxon>
        <taxon>Actinomycetes</taxon>
        <taxon>Micrococcales</taxon>
        <taxon>Microbacteriaceae</taxon>
        <taxon>Agrococcus</taxon>
    </lineage>
</organism>
<dbReference type="Proteomes" id="UP000195787">
    <property type="component" value="Unassembled WGS sequence"/>
</dbReference>
<reference evidence="2 3" key="1">
    <citation type="submission" date="2017-02" db="EMBL/GenBank/DDBJ databases">
        <authorList>
            <person name="Peterson S.W."/>
        </authorList>
    </citation>
    <scope>NUCLEOTIDE SEQUENCE [LARGE SCALE GENOMIC DNA]</scope>
    <source>
        <strain evidence="2 3">LMG 22410</strain>
    </source>
</reference>
<proteinExistence type="predicted"/>
<evidence type="ECO:0008006" key="4">
    <source>
        <dbReference type="Google" id="ProtNLM"/>
    </source>
</evidence>
<dbReference type="EMBL" id="FUHU01000035">
    <property type="protein sequence ID" value="SJM61418.1"/>
    <property type="molecule type" value="Genomic_DNA"/>
</dbReference>
<dbReference type="GeneID" id="303173098"/>
<name>A0A1R4FZT3_9MICO</name>
<protein>
    <recommendedName>
        <fullName evidence="4">Lipoprotein</fullName>
    </recommendedName>
</protein>
<evidence type="ECO:0000313" key="3">
    <source>
        <dbReference type="Proteomes" id="UP000195787"/>
    </source>
</evidence>
<gene>
    <name evidence="2" type="ORF">CZ674_07695</name>
</gene>